<evidence type="ECO:0000313" key="14">
    <source>
        <dbReference type="EMBL" id="NYD71257.1"/>
    </source>
</evidence>
<organism evidence="14 15">
    <name type="scientific">Herbiconiux flava</name>
    <dbReference type="NCBI Taxonomy" id="881268"/>
    <lineage>
        <taxon>Bacteria</taxon>
        <taxon>Bacillati</taxon>
        <taxon>Actinomycetota</taxon>
        <taxon>Actinomycetes</taxon>
        <taxon>Micrococcales</taxon>
        <taxon>Microbacteriaceae</taxon>
        <taxon>Herbiconiux</taxon>
    </lineage>
</organism>
<evidence type="ECO:0000313" key="15">
    <source>
        <dbReference type="Proteomes" id="UP000549913"/>
    </source>
</evidence>
<dbReference type="PANTHER" id="PTHR33254">
    <property type="entry name" value="4-HYDROXY-4-METHYL-2-OXOGLUTARATE ALDOLASE 3-RELATED"/>
    <property type="match status" value="1"/>
</dbReference>
<feature type="binding site" evidence="13">
    <location>
        <begin position="92"/>
        <end position="95"/>
    </location>
    <ligand>
        <name>substrate</name>
    </ligand>
</feature>
<dbReference type="AlphaFoldDB" id="A0A852SQY2"/>
<accession>A0A852SQY2</accession>
<keyword evidence="13" id="KW-0460">Magnesium</keyword>
<evidence type="ECO:0000256" key="13">
    <source>
        <dbReference type="PIRSR" id="PIRSR605493-1"/>
    </source>
</evidence>
<sequence length="238" mass="25046">MAVDDVPASDSTAFGQLTTAHVADALVRLGLPVRCAPPGVRPLLPGRRVAGPARPVRHSGSVDVFLEALTLARPGEVLVVDNGGRDDEACVGDLVALEVAQAGLAAIVIWGLHRDTAELREIGLPVFSAGSLPTGPLRLDPQAPEALVSARLGSHLVTVDDLVLADDDGIVLVPRAAADEVAGVAAGIRNTERRQAERMRGGTSLREQTRFAAYLDDRDTTGLTFRQHLRRLGGAVEE</sequence>
<evidence type="ECO:0000256" key="7">
    <source>
        <dbReference type="ARBA" id="ARBA00016549"/>
    </source>
</evidence>
<dbReference type="Gene3D" id="3.50.30.40">
    <property type="entry name" value="Ribonuclease E inhibitor RraA/RraA-like"/>
    <property type="match status" value="1"/>
</dbReference>
<comment type="cofactor">
    <cofactor evidence="13">
        <name>Mg(2+)</name>
        <dbReference type="ChEBI" id="CHEBI:18420"/>
    </cofactor>
</comment>
<dbReference type="GO" id="GO:0046872">
    <property type="term" value="F:metal ion binding"/>
    <property type="evidence" value="ECO:0007669"/>
    <property type="project" value="UniProtKB-KW"/>
</dbReference>
<evidence type="ECO:0000256" key="8">
    <source>
        <dbReference type="ARBA" id="ARBA00025046"/>
    </source>
</evidence>
<dbReference type="EC" id="4.1.1.112" evidence="6"/>
<evidence type="ECO:0000256" key="3">
    <source>
        <dbReference type="ARBA" id="ARBA00008621"/>
    </source>
</evidence>
<dbReference type="PANTHER" id="PTHR33254:SF4">
    <property type="entry name" value="4-HYDROXY-4-METHYL-2-OXOGLUTARATE ALDOLASE 3-RELATED"/>
    <property type="match status" value="1"/>
</dbReference>
<evidence type="ECO:0000256" key="6">
    <source>
        <dbReference type="ARBA" id="ARBA00012947"/>
    </source>
</evidence>
<evidence type="ECO:0000256" key="9">
    <source>
        <dbReference type="ARBA" id="ARBA00029596"/>
    </source>
</evidence>
<evidence type="ECO:0000256" key="2">
    <source>
        <dbReference type="ARBA" id="ARBA00001968"/>
    </source>
</evidence>
<dbReference type="InterPro" id="IPR005493">
    <property type="entry name" value="RraA/RraA-like"/>
</dbReference>
<keyword evidence="13" id="KW-0479">Metal-binding</keyword>
<protein>
    <recommendedName>
        <fullName evidence="7">Putative 4-hydroxy-4-methyl-2-oxoglutarate aldolase</fullName>
        <ecNumber evidence="6">4.1.1.112</ecNumber>
        <ecNumber evidence="5">4.1.3.17</ecNumber>
    </recommendedName>
    <alternativeName>
        <fullName evidence="11">Oxaloacetate decarboxylase</fullName>
    </alternativeName>
    <alternativeName>
        <fullName evidence="9">Regulator of ribonuclease activity homolog</fullName>
    </alternativeName>
    <alternativeName>
        <fullName evidence="10">RraA-like protein</fullName>
    </alternativeName>
</protein>
<dbReference type="Proteomes" id="UP000549913">
    <property type="component" value="Unassembled WGS sequence"/>
</dbReference>
<comment type="function">
    <text evidence="8">Catalyzes the aldol cleavage of 4-hydroxy-4-methyl-2-oxoglutarate (HMG) into 2 molecules of pyruvate. Also contains a secondary oxaloacetate (OAA) decarboxylase activity due to the common pyruvate enolate transition state formed following C-C bond cleavage in the retro-aldol and decarboxylation reactions.</text>
</comment>
<comment type="catalytic activity">
    <reaction evidence="1">
        <text>4-hydroxy-4-methyl-2-oxoglutarate = 2 pyruvate</text>
        <dbReference type="Rhea" id="RHEA:22748"/>
        <dbReference type="ChEBI" id="CHEBI:15361"/>
        <dbReference type="ChEBI" id="CHEBI:58276"/>
        <dbReference type="EC" id="4.1.3.17"/>
    </reaction>
</comment>
<comment type="similarity">
    <text evidence="3">Belongs to the class II aldolase/RraA-like family.</text>
</comment>
<dbReference type="RefSeq" id="WP_179548252.1">
    <property type="nucleotide sequence ID" value="NZ_BSEW01000002.1"/>
</dbReference>
<comment type="subunit">
    <text evidence="4">Homotrimer.</text>
</comment>
<evidence type="ECO:0000256" key="1">
    <source>
        <dbReference type="ARBA" id="ARBA00001342"/>
    </source>
</evidence>
<reference evidence="14 15" key="1">
    <citation type="submission" date="2020-07" db="EMBL/GenBank/DDBJ databases">
        <title>Sequencing the genomes of 1000 actinobacteria strains.</title>
        <authorList>
            <person name="Klenk H.-P."/>
        </authorList>
    </citation>
    <scope>NUCLEOTIDE SEQUENCE [LARGE SCALE GENOMIC DNA]</scope>
    <source>
        <strain evidence="14 15">DSM 26474</strain>
    </source>
</reference>
<dbReference type="SUPFAM" id="SSF89562">
    <property type="entry name" value="RraA-like"/>
    <property type="match status" value="1"/>
</dbReference>
<dbReference type="GO" id="GO:0047443">
    <property type="term" value="F:4-hydroxy-4-methyl-2-oxoglutarate aldolase activity"/>
    <property type="evidence" value="ECO:0007669"/>
    <property type="project" value="UniProtKB-EC"/>
</dbReference>
<comment type="catalytic activity">
    <reaction evidence="12">
        <text>oxaloacetate + H(+) = pyruvate + CO2</text>
        <dbReference type="Rhea" id="RHEA:15641"/>
        <dbReference type="ChEBI" id="CHEBI:15361"/>
        <dbReference type="ChEBI" id="CHEBI:15378"/>
        <dbReference type="ChEBI" id="CHEBI:16452"/>
        <dbReference type="ChEBI" id="CHEBI:16526"/>
        <dbReference type="EC" id="4.1.1.112"/>
    </reaction>
</comment>
<gene>
    <name evidence="14" type="ORF">BJ984_002415</name>
</gene>
<evidence type="ECO:0000256" key="12">
    <source>
        <dbReference type="ARBA" id="ARBA00047973"/>
    </source>
</evidence>
<dbReference type="GO" id="GO:0008948">
    <property type="term" value="F:oxaloacetate decarboxylase activity"/>
    <property type="evidence" value="ECO:0007669"/>
    <property type="project" value="UniProtKB-EC"/>
</dbReference>
<feature type="binding site" evidence="13">
    <location>
        <position position="115"/>
    </location>
    <ligand>
        <name>Mg(2+)</name>
        <dbReference type="ChEBI" id="CHEBI:18420"/>
    </ligand>
</feature>
<evidence type="ECO:0000256" key="10">
    <source>
        <dbReference type="ARBA" id="ARBA00030169"/>
    </source>
</evidence>
<proteinExistence type="inferred from homology"/>
<dbReference type="EMBL" id="JACCBM010000001">
    <property type="protein sequence ID" value="NYD71257.1"/>
    <property type="molecule type" value="Genomic_DNA"/>
</dbReference>
<dbReference type="EC" id="4.1.3.17" evidence="5"/>
<comment type="cofactor">
    <cofactor evidence="2">
        <name>a divalent metal cation</name>
        <dbReference type="ChEBI" id="CHEBI:60240"/>
    </cofactor>
</comment>
<comment type="caution">
    <text evidence="14">The sequence shown here is derived from an EMBL/GenBank/DDBJ whole genome shotgun (WGS) entry which is preliminary data.</text>
</comment>
<evidence type="ECO:0000256" key="4">
    <source>
        <dbReference type="ARBA" id="ARBA00011233"/>
    </source>
</evidence>
<dbReference type="Pfam" id="PF03737">
    <property type="entry name" value="RraA-like"/>
    <property type="match status" value="1"/>
</dbReference>
<evidence type="ECO:0000256" key="11">
    <source>
        <dbReference type="ARBA" id="ARBA00032305"/>
    </source>
</evidence>
<dbReference type="InterPro" id="IPR036704">
    <property type="entry name" value="RraA/RraA-like_sf"/>
</dbReference>
<evidence type="ECO:0000256" key="5">
    <source>
        <dbReference type="ARBA" id="ARBA00012213"/>
    </source>
</evidence>
<keyword evidence="15" id="KW-1185">Reference proteome</keyword>
<dbReference type="CDD" id="cd16841">
    <property type="entry name" value="RraA_family"/>
    <property type="match status" value="1"/>
</dbReference>
<name>A0A852SQY2_9MICO</name>
<feature type="binding site" evidence="13">
    <location>
        <position position="114"/>
    </location>
    <ligand>
        <name>substrate</name>
    </ligand>
</feature>